<keyword evidence="3" id="KW-1185">Reference proteome</keyword>
<reference evidence="2" key="1">
    <citation type="submission" date="2021-03" db="EMBL/GenBank/DDBJ databases">
        <title>novel species isolated from a fishpond in China.</title>
        <authorList>
            <person name="Lu H."/>
            <person name="Cai Z."/>
        </authorList>
    </citation>
    <scope>NUCLEOTIDE SEQUENCE</scope>
    <source>
        <strain evidence="2">JCM 30855</strain>
    </source>
</reference>
<dbReference type="EMBL" id="JAFKCV010000009">
    <property type="protein sequence ID" value="MBN7826521.1"/>
    <property type="molecule type" value="Genomic_DNA"/>
</dbReference>
<feature type="transmembrane region" description="Helical" evidence="1">
    <location>
        <begin position="12"/>
        <end position="29"/>
    </location>
</feature>
<name>A0A939DRC1_9ALTE</name>
<keyword evidence="1" id="KW-1133">Transmembrane helix</keyword>
<keyword evidence="1" id="KW-0812">Transmembrane</keyword>
<sequence length="78" mass="8798">MQTPPIFNSARGSLLLTMLFHWQLINPLWPDAQPWDTVILVVVTILVVWWHRQTMFSREGAVTDVVPVTSGLSAKAGR</sequence>
<dbReference type="AlphaFoldDB" id="A0A939DRC1"/>
<evidence type="ECO:0000256" key="1">
    <source>
        <dbReference type="SAM" id="Phobius"/>
    </source>
</evidence>
<evidence type="ECO:0000313" key="2">
    <source>
        <dbReference type="EMBL" id="MBN7826521.1"/>
    </source>
</evidence>
<comment type="caution">
    <text evidence="2">The sequence shown here is derived from an EMBL/GenBank/DDBJ whole genome shotgun (WGS) entry which is preliminary data.</text>
</comment>
<organism evidence="2 3">
    <name type="scientific">Bowmanella dokdonensis</name>
    <dbReference type="NCBI Taxonomy" id="751969"/>
    <lineage>
        <taxon>Bacteria</taxon>
        <taxon>Pseudomonadati</taxon>
        <taxon>Pseudomonadota</taxon>
        <taxon>Gammaproteobacteria</taxon>
        <taxon>Alteromonadales</taxon>
        <taxon>Alteromonadaceae</taxon>
        <taxon>Bowmanella</taxon>
    </lineage>
</organism>
<dbReference type="RefSeq" id="WP_206574637.1">
    <property type="nucleotide sequence ID" value="NZ_JAFKCV010000009.1"/>
</dbReference>
<gene>
    <name evidence="2" type="ORF">J0A66_14900</name>
</gene>
<proteinExistence type="predicted"/>
<feature type="transmembrane region" description="Helical" evidence="1">
    <location>
        <begin position="35"/>
        <end position="51"/>
    </location>
</feature>
<dbReference type="Proteomes" id="UP000664654">
    <property type="component" value="Unassembled WGS sequence"/>
</dbReference>
<evidence type="ECO:0000313" key="3">
    <source>
        <dbReference type="Proteomes" id="UP000664654"/>
    </source>
</evidence>
<keyword evidence="1" id="KW-0472">Membrane</keyword>
<accession>A0A939DRC1</accession>
<protein>
    <submittedName>
        <fullName evidence="2">Uncharacterized protein</fullName>
    </submittedName>
</protein>